<gene>
    <name evidence="16" type="ORF">FXN63_15730</name>
</gene>
<keyword evidence="8 13" id="KW-0798">TonB box</keyword>
<accession>A0A5C0B3I0</accession>
<feature type="domain" description="Secretin/TonB short N-terminal" evidence="15">
    <location>
        <begin position="68"/>
        <end position="119"/>
    </location>
</feature>
<name>A0A5C0B3I0_9BURK</name>
<feature type="chain" id="PRO_5023075822" evidence="14">
    <location>
        <begin position="35"/>
        <end position="808"/>
    </location>
</feature>
<keyword evidence="17" id="KW-1185">Reference proteome</keyword>
<evidence type="ECO:0000256" key="12">
    <source>
        <dbReference type="PROSITE-ProRule" id="PRU01360"/>
    </source>
</evidence>
<dbReference type="PANTHER" id="PTHR32552:SF82">
    <property type="entry name" value="FCUA PROTEIN"/>
    <property type="match status" value="1"/>
</dbReference>
<dbReference type="KEGG" id="pacr:FXN63_15730"/>
<dbReference type="SUPFAM" id="SSF56935">
    <property type="entry name" value="Porins"/>
    <property type="match status" value="1"/>
</dbReference>
<dbReference type="PROSITE" id="PS52016">
    <property type="entry name" value="TONB_DEPENDENT_REC_3"/>
    <property type="match status" value="1"/>
</dbReference>
<dbReference type="SMART" id="SM00965">
    <property type="entry name" value="STN"/>
    <property type="match status" value="1"/>
</dbReference>
<dbReference type="Pfam" id="PF07715">
    <property type="entry name" value="Plug"/>
    <property type="match status" value="1"/>
</dbReference>
<dbReference type="OrthoDB" id="5346107at2"/>
<dbReference type="GO" id="GO:0015344">
    <property type="term" value="F:siderophore uptake transmembrane transporter activity"/>
    <property type="evidence" value="ECO:0007669"/>
    <property type="project" value="TreeGrafter"/>
</dbReference>
<evidence type="ECO:0000256" key="3">
    <source>
        <dbReference type="ARBA" id="ARBA00022448"/>
    </source>
</evidence>
<sequence>MWVQKHMQVQTWARGCLTPVILGALLCAAGPVQSQVVPREPLAAVQPVHLQSGPLEDTLNRVSQQFGVTLSFDPALTRGRTSPALLGDYDIDDVLARLLAEHGLQALRDTDGAYTLRRLPGGVVSLPTIPVTARANESNASNTAVGQTSRSARFGALGTRDLADVPFSVTSYTRQTVQNRQAQTLGDVIRADPASQTALGHGNFSEEFIVRGFPLSASDVTFGGMYGVLPRQIIPANIIERVDVLKGANTFLNGIAPTGSGIGGALNIEPKRAGDKPLTEVTLDYTSGQVGGSIDLGRRFGDDAALGLRISSARRSGSTAIDDEHRQLKFDAIALDYRGEGWRTSLDLGRQRQTINGGRSVVYLSDAGVPPPPSTTINYGQDWNLSRLSTRFGMLRGEVDLAPDWQAYAGVGGSRTNEFGTYSSPTVNANGVGIAGRLTVPYRAENASFETGLRGRVQTGAIAHRLTLSASLSDIQTRAAYSRALPGFPTSLYDPPDVPYPVTTEIGGNLQDPGLTRRSRLRSIAASDTLSWLDDRIQLSLGARYQQIKAQTFNYRGINTSAYDRAALTPMLGIVVKPWQYLSVYANRTEGLAQGGQAPAAATNAGETFAPFMSSQYELGIKLEAAGLFWTASLFAIRQPNAYVDATSLRYLPAGEQRNRGAEITVAGEVLPGLRIVGGASFIDARLTRTGDRNTQGRHAIGVPSSQLSLGGEWDLPATWVGIDGLTAQGQIIRSGPQFANANNTQRLPAWTRMDLGLRYATRIRGHDVTWRANLENVTDRRYWASANGGYLTQGTPRTVKLAVTIDY</sequence>
<evidence type="ECO:0000256" key="10">
    <source>
        <dbReference type="ARBA" id="ARBA00023170"/>
    </source>
</evidence>
<dbReference type="AlphaFoldDB" id="A0A5C0B3I0"/>
<dbReference type="InterPro" id="IPR037066">
    <property type="entry name" value="Plug_dom_sf"/>
</dbReference>
<dbReference type="Pfam" id="PF00593">
    <property type="entry name" value="TonB_dep_Rec_b-barrel"/>
    <property type="match status" value="1"/>
</dbReference>
<keyword evidence="10 16" id="KW-0675">Receptor</keyword>
<keyword evidence="14" id="KW-0732">Signal</keyword>
<evidence type="ECO:0000256" key="2">
    <source>
        <dbReference type="ARBA" id="ARBA00009810"/>
    </source>
</evidence>
<feature type="signal peptide" evidence="14">
    <location>
        <begin position="1"/>
        <end position="34"/>
    </location>
</feature>
<evidence type="ECO:0000256" key="13">
    <source>
        <dbReference type="RuleBase" id="RU003357"/>
    </source>
</evidence>
<dbReference type="GO" id="GO:0015891">
    <property type="term" value="P:siderophore transport"/>
    <property type="evidence" value="ECO:0007669"/>
    <property type="project" value="InterPro"/>
</dbReference>
<keyword evidence="7" id="KW-0408">Iron</keyword>
<dbReference type="CDD" id="cd01347">
    <property type="entry name" value="ligand_gated_channel"/>
    <property type="match status" value="1"/>
</dbReference>
<evidence type="ECO:0000256" key="7">
    <source>
        <dbReference type="ARBA" id="ARBA00023004"/>
    </source>
</evidence>
<dbReference type="InterPro" id="IPR039426">
    <property type="entry name" value="TonB-dep_rcpt-like"/>
</dbReference>
<dbReference type="GO" id="GO:0009279">
    <property type="term" value="C:cell outer membrane"/>
    <property type="evidence" value="ECO:0007669"/>
    <property type="project" value="UniProtKB-SubCell"/>
</dbReference>
<dbReference type="Gene3D" id="2.170.130.10">
    <property type="entry name" value="TonB-dependent receptor, plug domain"/>
    <property type="match status" value="1"/>
</dbReference>
<reference evidence="16 17" key="1">
    <citation type="submission" date="2019-08" db="EMBL/GenBank/DDBJ databases">
        <title>Amphibian skin-associated Pigmentiphaga: genome sequence and occurrence across geography and hosts.</title>
        <authorList>
            <person name="Bletz M.C."/>
            <person name="Bunk B."/>
            <person name="Sproeer C."/>
            <person name="Biwer P."/>
            <person name="Reiter S."/>
            <person name="Rabemananjara F.C.E."/>
            <person name="Schulz S."/>
            <person name="Overmann J."/>
            <person name="Vences M."/>
        </authorList>
    </citation>
    <scope>NUCLEOTIDE SEQUENCE [LARGE SCALE GENOMIC DNA]</scope>
    <source>
        <strain evidence="16 17">Mada1488</strain>
    </source>
</reference>
<evidence type="ECO:0000256" key="8">
    <source>
        <dbReference type="ARBA" id="ARBA00023077"/>
    </source>
</evidence>
<comment type="subcellular location">
    <subcellularLocation>
        <location evidence="1 12">Cell outer membrane</location>
        <topology evidence="1 12">Multi-pass membrane protein</topology>
    </subcellularLocation>
</comment>
<evidence type="ECO:0000256" key="11">
    <source>
        <dbReference type="ARBA" id="ARBA00023237"/>
    </source>
</evidence>
<dbReference type="GO" id="GO:0038023">
    <property type="term" value="F:signaling receptor activity"/>
    <property type="evidence" value="ECO:0007669"/>
    <property type="project" value="InterPro"/>
</dbReference>
<comment type="similarity">
    <text evidence="2 12 13">Belongs to the TonB-dependent receptor family.</text>
</comment>
<keyword evidence="9 12" id="KW-0472">Membrane</keyword>
<dbReference type="PANTHER" id="PTHR32552">
    <property type="entry name" value="FERRICHROME IRON RECEPTOR-RELATED"/>
    <property type="match status" value="1"/>
</dbReference>
<dbReference type="EMBL" id="CP043046">
    <property type="protein sequence ID" value="QEI07127.1"/>
    <property type="molecule type" value="Genomic_DNA"/>
</dbReference>
<keyword evidence="5" id="KW-0410">Iron transport</keyword>
<evidence type="ECO:0000259" key="15">
    <source>
        <dbReference type="SMART" id="SM00965"/>
    </source>
</evidence>
<dbReference type="InterPro" id="IPR012910">
    <property type="entry name" value="Plug_dom"/>
</dbReference>
<dbReference type="InterPro" id="IPR010105">
    <property type="entry name" value="TonB_sidphr_rcpt"/>
</dbReference>
<keyword evidence="11 12" id="KW-0998">Cell outer membrane</keyword>
<evidence type="ECO:0000313" key="16">
    <source>
        <dbReference type="EMBL" id="QEI07127.1"/>
    </source>
</evidence>
<evidence type="ECO:0000256" key="5">
    <source>
        <dbReference type="ARBA" id="ARBA00022496"/>
    </source>
</evidence>
<proteinExistence type="inferred from homology"/>
<evidence type="ECO:0000313" key="17">
    <source>
        <dbReference type="Proteomes" id="UP000325161"/>
    </source>
</evidence>
<protein>
    <submittedName>
        <fullName evidence="16">TonB-dependent receptor</fullName>
    </submittedName>
</protein>
<dbReference type="Gene3D" id="3.55.50.30">
    <property type="match status" value="1"/>
</dbReference>
<dbReference type="Gene3D" id="2.40.170.20">
    <property type="entry name" value="TonB-dependent receptor, beta-barrel domain"/>
    <property type="match status" value="1"/>
</dbReference>
<dbReference type="InterPro" id="IPR000531">
    <property type="entry name" value="Beta-barrel_TonB"/>
</dbReference>
<keyword evidence="3 12" id="KW-0813">Transport</keyword>
<organism evidence="16 17">
    <name type="scientific">Pigmentiphaga aceris</name>
    <dbReference type="NCBI Taxonomy" id="1940612"/>
    <lineage>
        <taxon>Bacteria</taxon>
        <taxon>Pseudomonadati</taxon>
        <taxon>Pseudomonadota</taxon>
        <taxon>Betaproteobacteria</taxon>
        <taxon>Burkholderiales</taxon>
        <taxon>Alcaligenaceae</taxon>
        <taxon>Pigmentiphaga</taxon>
    </lineage>
</organism>
<evidence type="ECO:0000256" key="4">
    <source>
        <dbReference type="ARBA" id="ARBA00022452"/>
    </source>
</evidence>
<evidence type="ECO:0000256" key="9">
    <source>
        <dbReference type="ARBA" id="ARBA00023136"/>
    </source>
</evidence>
<dbReference type="Proteomes" id="UP000325161">
    <property type="component" value="Chromosome"/>
</dbReference>
<dbReference type="NCBIfam" id="TIGR01783">
    <property type="entry name" value="TonB-siderophor"/>
    <property type="match status" value="1"/>
</dbReference>
<evidence type="ECO:0000256" key="6">
    <source>
        <dbReference type="ARBA" id="ARBA00022692"/>
    </source>
</evidence>
<evidence type="ECO:0000256" key="1">
    <source>
        <dbReference type="ARBA" id="ARBA00004571"/>
    </source>
</evidence>
<dbReference type="InterPro" id="IPR036942">
    <property type="entry name" value="Beta-barrel_TonB_sf"/>
</dbReference>
<keyword evidence="5" id="KW-0406">Ion transport</keyword>
<dbReference type="Pfam" id="PF07660">
    <property type="entry name" value="STN"/>
    <property type="match status" value="1"/>
</dbReference>
<dbReference type="InterPro" id="IPR011662">
    <property type="entry name" value="Secretin/TonB_short_N"/>
</dbReference>
<dbReference type="RefSeq" id="WP_148816174.1">
    <property type="nucleotide sequence ID" value="NZ_CP043046.1"/>
</dbReference>
<evidence type="ECO:0000256" key="14">
    <source>
        <dbReference type="SAM" id="SignalP"/>
    </source>
</evidence>
<keyword evidence="4 12" id="KW-1134">Transmembrane beta strand</keyword>
<keyword evidence="6 12" id="KW-0812">Transmembrane</keyword>